<sequence length="154" mass="16853">MQPYATIADIEARFRDQLALVAADEQTGLRDDMRVEKGLIDASIEIRGILAGRYSSSELSALDADSLALLKIYCIDVAFYRIALDFSRSTDNIKERYDQTVKRLEQIAAGKGALTTTMPPAGGDGSADVGEIGQNEVALQAPERVFTRERLGRI</sequence>
<comment type="caution">
    <text evidence="1">The sequence shown here is derived from an EMBL/GenBank/DDBJ whole genome shotgun (WGS) entry which is preliminary data.</text>
</comment>
<dbReference type="InterPro" id="IPR009752">
    <property type="entry name" value="Phage_Mu_GpJ"/>
</dbReference>
<dbReference type="Pfam" id="PF07030">
    <property type="entry name" value="Phage_Mu_Gp36"/>
    <property type="match status" value="1"/>
</dbReference>
<organism evidence="1 2">
    <name type="scientific">Gellertiella hungarica</name>
    <dbReference type="NCBI Taxonomy" id="1572859"/>
    <lineage>
        <taxon>Bacteria</taxon>
        <taxon>Pseudomonadati</taxon>
        <taxon>Pseudomonadota</taxon>
        <taxon>Alphaproteobacteria</taxon>
        <taxon>Hyphomicrobiales</taxon>
        <taxon>Rhizobiaceae</taxon>
        <taxon>Gellertiella</taxon>
    </lineage>
</organism>
<keyword evidence="2" id="KW-1185">Reference proteome</keyword>
<proteinExistence type="predicted"/>
<dbReference type="RefSeq" id="WP_183367562.1">
    <property type="nucleotide sequence ID" value="NZ_JACIEZ010000008.1"/>
</dbReference>
<dbReference type="AlphaFoldDB" id="A0A7W6J7K1"/>
<evidence type="ECO:0000313" key="1">
    <source>
        <dbReference type="EMBL" id="MBB4066271.1"/>
    </source>
</evidence>
<reference evidence="1 2" key="1">
    <citation type="submission" date="2020-08" db="EMBL/GenBank/DDBJ databases">
        <title>Genomic Encyclopedia of Type Strains, Phase IV (KMG-IV): sequencing the most valuable type-strain genomes for metagenomic binning, comparative biology and taxonomic classification.</title>
        <authorList>
            <person name="Goeker M."/>
        </authorList>
    </citation>
    <scope>NUCLEOTIDE SEQUENCE [LARGE SCALE GENOMIC DNA]</scope>
    <source>
        <strain evidence="1 2">DSM 29853</strain>
    </source>
</reference>
<dbReference type="Proteomes" id="UP000528286">
    <property type="component" value="Unassembled WGS sequence"/>
</dbReference>
<protein>
    <submittedName>
        <fullName evidence="1">Phage gp36-like protein</fullName>
    </submittedName>
</protein>
<gene>
    <name evidence="1" type="ORF">GGR23_003486</name>
</gene>
<name>A0A7W6J7K1_9HYPH</name>
<evidence type="ECO:0000313" key="2">
    <source>
        <dbReference type="Proteomes" id="UP000528286"/>
    </source>
</evidence>
<accession>A0A7W6J7K1</accession>
<dbReference type="EMBL" id="JACIEZ010000008">
    <property type="protein sequence ID" value="MBB4066271.1"/>
    <property type="molecule type" value="Genomic_DNA"/>
</dbReference>